<keyword evidence="2" id="KW-0812">Transmembrane</keyword>
<comment type="subcellular location">
    <subcellularLocation>
        <location evidence="2">Cell membrane</location>
        <topology evidence="2">Lipid-anchor</topology>
    </subcellularLocation>
</comment>
<dbReference type="Gene3D" id="1.20.1600.10">
    <property type="entry name" value="Outer membrane efflux proteins (OEP)"/>
    <property type="match status" value="1"/>
</dbReference>
<comment type="caution">
    <text evidence="4">The sequence shown here is derived from an EMBL/GenBank/DDBJ whole genome shotgun (WGS) entry which is preliminary data.</text>
</comment>
<evidence type="ECO:0000256" key="1">
    <source>
        <dbReference type="ARBA" id="ARBA00007613"/>
    </source>
</evidence>
<dbReference type="Gene3D" id="2.20.200.10">
    <property type="entry name" value="Outer membrane efflux proteins (OEP)"/>
    <property type="match status" value="1"/>
</dbReference>
<dbReference type="EMBL" id="QEKO01000001">
    <property type="protein sequence ID" value="PVY68998.1"/>
    <property type="molecule type" value="Genomic_DNA"/>
</dbReference>
<keyword evidence="2" id="KW-0564">Palmitate</keyword>
<dbReference type="OrthoDB" id="9770517at2"/>
<evidence type="ECO:0000256" key="3">
    <source>
        <dbReference type="SAM" id="Coils"/>
    </source>
</evidence>
<reference evidence="4 5" key="1">
    <citation type="submission" date="2018-04" db="EMBL/GenBank/DDBJ databases">
        <title>Genomic Encyclopedia of Type Strains, Phase IV (KMG-IV): sequencing the most valuable type-strain genomes for metagenomic binning, comparative biology and taxonomic classification.</title>
        <authorList>
            <person name="Goeker M."/>
        </authorList>
    </citation>
    <scope>NUCLEOTIDE SEQUENCE [LARGE SCALE GENOMIC DNA]</scope>
    <source>
        <strain evidence="4 5">DSM 10065</strain>
    </source>
</reference>
<dbReference type="PANTHER" id="PTHR30203">
    <property type="entry name" value="OUTER MEMBRANE CATION EFFLUX PROTEIN"/>
    <property type="match status" value="1"/>
</dbReference>
<organism evidence="4 5">
    <name type="scientific">Pusillimonas noertemannii</name>
    <dbReference type="NCBI Taxonomy" id="305977"/>
    <lineage>
        <taxon>Bacteria</taxon>
        <taxon>Pseudomonadati</taxon>
        <taxon>Pseudomonadota</taxon>
        <taxon>Betaproteobacteria</taxon>
        <taxon>Burkholderiales</taxon>
        <taxon>Alcaligenaceae</taxon>
        <taxon>Pusillimonas</taxon>
    </lineage>
</organism>
<dbReference type="SUPFAM" id="SSF56954">
    <property type="entry name" value="Outer membrane efflux proteins (OEP)"/>
    <property type="match status" value="1"/>
</dbReference>
<keyword evidence="2" id="KW-0472">Membrane</keyword>
<dbReference type="RefSeq" id="WP_116517927.1">
    <property type="nucleotide sequence ID" value="NZ_JACCEX010000008.1"/>
</dbReference>
<evidence type="ECO:0000313" key="4">
    <source>
        <dbReference type="EMBL" id="PVY68998.1"/>
    </source>
</evidence>
<comment type="similarity">
    <text evidence="1 2">Belongs to the outer membrane factor (OMF) (TC 1.B.17) family.</text>
</comment>
<keyword evidence="2" id="KW-0732">Signal</keyword>
<name>A0A2U1CSY7_9BURK</name>
<dbReference type="STRING" id="1231391.GCA_000308195_02976"/>
<keyword evidence="2" id="KW-1134">Transmembrane beta strand</keyword>
<dbReference type="GO" id="GO:0005886">
    <property type="term" value="C:plasma membrane"/>
    <property type="evidence" value="ECO:0007669"/>
    <property type="project" value="UniProtKB-SubCell"/>
</dbReference>
<dbReference type="Pfam" id="PF02321">
    <property type="entry name" value="OEP"/>
    <property type="match status" value="2"/>
</dbReference>
<keyword evidence="3" id="KW-0175">Coiled coil</keyword>
<keyword evidence="2 4" id="KW-0449">Lipoprotein</keyword>
<proteinExistence type="inferred from homology"/>
<feature type="chain" id="PRO_5015368169" evidence="2">
    <location>
        <begin position="29"/>
        <end position="508"/>
    </location>
</feature>
<sequence length="508" mass="55504">MPGLPSCRKTLPHAGLAGCALALTFTLAGCTMGPDFARPSPTAPDDWTSWSSADESLRARVDSEGKLPAEWWRALGDPVLDQLQEEALQASPDLQTAALHFAQARVQRSTVAAQHGPDIGASGAVSRQRQSEYGAGVRMIDAIGGDRSALVDFLSEPFTLYQAGFDASWEPDLWGRVRRSIEAADAGVAQQAALYDLARLSVASELARSYIELRTTQRQIRLLREDLSALEGRLRILEAMVRGGVVDHLDLERQRTEVAANKAQLPDLLAREGAGINQIALLLGEPPGALRELLVSKPKEGQAPESPLPDLSLGLPSEAALRRPDIRAAEARLHQATASIGVAQAELYPSIRLGARFGYESYLSGEFADWGSRSWSVAPSFSLPLFDQGRRRSVVHLRELEQQEAAVNYQQTVLKAWQEIDDALSAYTAEQQRMRQLTMRERSAREAYELAQARYDGGVIDFIGVLDSQRAYLQARRDLAVSEGRLATRYVMINKAVGNAPAVQSSLP</sequence>
<dbReference type="GO" id="GO:0015562">
    <property type="term" value="F:efflux transmembrane transporter activity"/>
    <property type="evidence" value="ECO:0007669"/>
    <property type="project" value="InterPro"/>
</dbReference>
<feature type="coiled-coil region" evidence="3">
    <location>
        <begin position="213"/>
        <end position="240"/>
    </location>
</feature>
<feature type="signal peptide" evidence="2">
    <location>
        <begin position="1"/>
        <end position="28"/>
    </location>
</feature>
<keyword evidence="5" id="KW-1185">Reference proteome</keyword>
<dbReference type="NCBIfam" id="TIGR01845">
    <property type="entry name" value="outer_NodT"/>
    <property type="match status" value="1"/>
</dbReference>
<accession>A0A2U1CSY7</accession>
<protein>
    <submittedName>
        <fullName evidence="4">NodT family efflux transporter outer membrane factor (OMF) lipoprotein</fullName>
    </submittedName>
</protein>
<gene>
    <name evidence="4" type="ORF">C7440_1413</name>
</gene>
<evidence type="ECO:0000313" key="5">
    <source>
        <dbReference type="Proteomes" id="UP000246145"/>
    </source>
</evidence>
<evidence type="ECO:0000256" key="2">
    <source>
        <dbReference type="RuleBase" id="RU362097"/>
    </source>
</evidence>
<dbReference type="InterPro" id="IPR010131">
    <property type="entry name" value="MdtP/NodT-like"/>
</dbReference>
<dbReference type="PANTHER" id="PTHR30203:SF25">
    <property type="entry name" value="OUTER MEMBRANE PROTEIN-RELATED"/>
    <property type="match status" value="1"/>
</dbReference>
<dbReference type="Proteomes" id="UP000246145">
    <property type="component" value="Unassembled WGS sequence"/>
</dbReference>
<dbReference type="InterPro" id="IPR003423">
    <property type="entry name" value="OMP_efflux"/>
</dbReference>
<dbReference type="AlphaFoldDB" id="A0A2U1CSY7"/>